<protein>
    <submittedName>
        <fullName evidence="2">Uncharacterized protein</fullName>
    </submittedName>
</protein>
<name>A0AAD4SEY8_9MAGN</name>
<accession>A0AAD4SEY8</accession>
<evidence type="ECO:0000256" key="1">
    <source>
        <dbReference type="SAM" id="MobiDB-lite"/>
    </source>
</evidence>
<dbReference type="AlphaFoldDB" id="A0AAD4SEY8"/>
<dbReference type="Proteomes" id="UP001202328">
    <property type="component" value="Unassembled WGS sequence"/>
</dbReference>
<organism evidence="2 3">
    <name type="scientific">Papaver atlanticum</name>
    <dbReference type="NCBI Taxonomy" id="357466"/>
    <lineage>
        <taxon>Eukaryota</taxon>
        <taxon>Viridiplantae</taxon>
        <taxon>Streptophyta</taxon>
        <taxon>Embryophyta</taxon>
        <taxon>Tracheophyta</taxon>
        <taxon>Spermatophyta</taxon>
        <taxon>Magnoliopsida</taxon>
        <taxon>Ranunculales</taxon>
        <taxon>Papaveraceae</taxon>
        <taxon>Papaveroideae</taxon>
        <taxon>Papaver</taxon>
    </lineage>
</organism>
<reference evidence="2" key="1">
    <citation type="submission" date="2022-04" db="EMBL/GenBank/DDBJ databases">
        <title>A functionally conserved STORR gene fusion in Papaver species that diverged 16.8 million years ago.</title>
        <authorList>
            <person name="Catania T."/>
        </authorList>
    </citation>
    <scope>NUCLEOTIDE SEQUENCE</scope>
    <source>
        <strain evidence="2">S-188037</strain>
    </source>
</reference>
<gene>
    <name evidence="2" type="ORF">MKW98_031928</name>
</gene>
<evidence type="ECO:0000313" key="3">
    <source>
        <dbReference type="Proteomes" id="UP001202328"/>
    </source>
</evidence>
<feature type="region of interest" description="Disordered" evidence="1">
    <location>
        <begin position="76"/>
        <end position="113"/>
    </location>
</feature>
<sequence length="226" mass="24887">MRKDRSKEIWFDQFIKSGALEVAIKFEHRSGKGCNFGPPYDTLGGSHGVPREHYKTVQSPVIRGFCKQLHANAQSKMDDNNKKQVVVIDDGADVPKRRKKGKKENPQKASRKKDQTLIVVLSAHSKFACGLADKPKKDPIVDFDGRDADNQLSDVEYVAELYKYYKLAECALSAVVISSVMGLVSTPTTNKRVYAFGGNTFESGLADLIPVGKTSVGGYVLILFAS</sequence>
<comment type="caution">
    <text evidence="2">The sequence shown here is derived from an EMBL/GenBank/DDBJ whole genome shotgun (WGS) entry which is preliminary data.</text>
</comment>
<dbReference type="EMBL" id="JAJJMB010011222">
    <property type="protein sequence ID" value="KAI3903274.1"/>
    <property type="molecule type" value="Genomic_DNA"/>
</dbReference>
<keyword evidence="3" id="KW-1185">Reference proteome</keyword>
<proteinExistence type="predicted"/>
<evidence type="ECO:0000313" key="2">
    <source>
        <dbReference type="EMBL" id="KAI3903274.1"/>
    </source>
</evidence>